<dbReference type="CDD" id="cd02612">
    <property type="entry name" value="HAD_PGPPase"/>
    <property type="match status" value="1"/>
</dbReference>
<protein>
    <submittedName>
        <fullName evidence="1">HAD family hydrolase</fullName>
    </submittedName>
</protein>
<dbReference type="Proteomes" id="UP001620408">
    <property type="component" value="Unassembled WGS sequence"/>
</dbReference>
<dbReference type="NCBIfam" id="TIGR01490">
    <property type="entry name" value="HAD-SF-IB-hyp1"/>
    <property type="match status" value="1"/>
</dbReference>
<dbReference type="GO" id="GO:0016787">
    <property type="term" value="F:hydrolase activity"/>
    <property type="evidence" value="ECO:0007669"/>
    <property type="project" value="UniProtKB-KW"/>
</dbReference>
<evidence type="ECO:0000313" key="2">
    <source>
        <dbReference type="Proteomes" id="UP001620408"/>
    </source>
</evidence>
<sequence length="197" mass="22333">MNLALFDFDGTITTREMFAPFVRFAVPSGRRMLGSVVFAPIYAGYKLGVVSGNAIRSSVVRFSFSGVAVDTVHEAGRRFSDDILHGVVRPHALERMRWHQAQGDTVAIVSGGLDVYLTHWCRQHNVDLICSRLETRDGHLTGRYIGEQCVGEEKARRIRERYDLGGFGQLYAYGDTHEDMAMLALAHRKYYRWEEMA</sequence>
<dbReference type="PANTHER" id="PTHR43344">
    <property type="entry name" value="PHOSPHOSERINE PHOSPHATASE"/>
    <property type="match status" value="1"/>
</dbReference>
<dbReference type="SUPFAM" id="SSF56784">
    <property type="entry name" value="HAD-like"/>
    <property type="match status" value="1"/>
</dbReference>
<dbReference type="InterPro" id="IPR006385">
    <property type="entry name" value="HAD_hydro_SerB1"/>
</dbReference>
<organism evidence="1 2">
    <name type="scientific">Dyella koreensis</name>
    <dbReference type="NCBI Taxonomy" id="311235"/>
    <lineage>
        <taxon>Bacteria</taxon>
        <taxon>Pseudomonadati</taxon>
        <taxon>Pseudomonadota</taxon>
        <taxon>Gammaproteobacteria</taxon>
        <taxon>Lysobacterales</taxon>
        <taxon>Rhodanobacteraceae</taxon>
        <taxon>Dyella</taxon>
    </lineage>
</organism>
<dbReference type="PANTHER" id="PTHR43344:SF14">
    <property type="entry name" value="HAD-IB FAMILY HYDROLASE"/>
    <property type="match status" value="1"/>
</dbReference>
<evidence type="ECO:0000313" key="1">
    <source>
        <dbReference type="EMBL" id="MFK2916046.1"/>
    </source>
</evidence>
<reference evidence="1 2" key="1">
    <citation type="submission" date="2020-10" db="EMBL/GenBank/DDBJ databases">
        <title>Phylogeny of dyella-like bacteria.</title>
        <authorList>
            <person name="Fu J."/>
        </authorList>
    </citation>
    <scope>NUCLEOTIDE SEQUENCE [LARGE SCALE GENOMIC DNA]</scope>
    <source>
        <strain evidence="1 2">BB4</strain>
    </source>
</reference>
<keyword evidence="2" id="KW-1185">Reference proteome</keyword>
<dbReference type="NCBIfam" id="TIGR01488">
    <property type="entry name" value="HAD-SF-IB"/>
    <property type="match status" value="1"/>
</dbReference>
<accession>A0ABW8JZR8</accession>
<keyword evidence="1" id="KW-0378">Hydrolase</keyword>
<dbReference type="RefSeq" id="WP_379984705.1">
    <property type="nucleotide sequence ID" value="NZ_JADIKD010000006.1"/>
</dbReference>
<dbReference type="InterPro" id="IPR050582">
    <property type="entry name" value="HAD-like_SerB"/>
</dbReference>
<dbReference type="InterPro" id="IPR023214">
    <property type="entry name" value="HAD_sf"/>
</dbReference>
<dbReference type="Pfam" id="PF12710">
    <property type="entry name" value="HAD"/>
    <property type="match status" value="1"/>
</dbReference>
<comment type="caution">
    <text evidence="1">The sequence shown here is derived from an EMBL/GenBank/DDBJ whole genome shotgun (WGS) entry which is preliminary data.</text>
</comment>
<dbReference type="EMBL" id="JADIKD010000006">
    <property type="protein sequence ID" value="MFK2916046.1"/>
    <property type="molecule type" value="Genomic_DNA"/>
</dbReference>
<dbReference type="Gene3D" id="3.40.50.1000">
    <property type="entry name" value="HAD superfamily/HAD-like"/>
    <property type="match status" value="1"/>
</dbReference>
<proteinExistence type="predicted"/>
<dbReference type="Gene3D" id="1.20.1440.100">
    <property type="entry name" value="SG protein - dephosphorylation function"/>
    <property type="match status" value="1"/>
</dbReference>
<name>A0ABW8JZR8_9GAMM</name>
<dbReference type="InterPro" id="IPR036412">
    <property type="entry name" value="HAD-like_sf"/>
</dbReference>
<gene>
    <name evidence="1" type="ORF">ISS97_02115</name>
</gene>